<evidence type="ECO:0000256" key="1">
    <source>
        <dbReference type="SAM" id="Phobius"/>
    </source>
</evidence>
<evidence type="ECO:0000313" key="3">
    <source>
        <dbReference type="Proteomes" id="UP001217089"/>
    </source>
</evidence>
<dbReference type="EMBL" id="JARBDR010000640">
    <property type="protein sequence ID" value="KAJ8310499.1"/>
    <property type="molecule type" value="Genomic_DNA"/>
</dbReference>
<proteinExistence type="predicted"/>
<feature type="transmembrane region" description="Helical" evidence="1">
    <location>
        <begin position="12"/>
        <end position="34"/>
    </location>
</feature>
<name>A0ABQ9EZI6_TEGGR</name>
<accession>A0ABQ9EZI6</accession>
<sequence>MTGSAPHCSIVLCWYIISPLLLVYSPFSFGSYSYPTWAVVMAWVIASLPLICIPIGMAHALYRTSSISLVKLLRLRLTVTPTEDDSVHGNRNLELKHGNRKPSLTFPILTPLYVIVIRHVFYVSLSPSFV</sequence>
<evidence type="ECO:0000313" key="2">
    <source>
        <dbReference type="EMBL" id="KAJ8310499.1"/>
    </source>
</evidence>
<feature type="transmembrane region" description="Helical" evidence="1">
    <location>
        <begin position="104"/>
        <end position="125"/>
    </location>
</feature>
<organism evidence="2 3">
    <name type="scientific">Tegillarca granosa</name>
    <name type="common">Malaysian cockle</name>
    <name type="synonym">Anadara granosa</name>
    <dbReference type="NCBI Taxonomy" id="220873"/>
    <lineage>
        <taxon>Eukaryota</taxon>
        <taxon>Metazoa</taxon>
        <taxon>Spiralia</taxon>
        <taxon>Lophotrochozoa</taxon>
        <taxon>Mollusca</taxon>
        <taxon>Bivalvia</taxon>
        <taxon>Autobranchia</taxon>
        <taxon>Pteriomorphia</taxon>
        <taxon>Arcoida</taxon>
        <taxon>Arcoidea</taxon>
        <taxon>Arcidae</taxon>
        <taxon>Tegillarca</taxon>
    </lineage>
</organism>
<keyword evidence="1" id="KW-1133">Transmembrane helix</keyword>
<keyword evidence="3" id="KW-1185">Reference proteome</keyword>
<keyword evidence="1" id="KW-0812">Transmembrane</keyword>
<keyword evidence="1" id="KW-0472">Membrane</keyword>
<comment type="caution">
    <text evidence="2">The sequence shown here is derived from an EMBL/GenBank/DDBJ whole genome shotgun (WGS) entry which is preliminary data.</text>
</comment>
<reference evidence="2 3" key="1">
    <citation type="submission" date="2022-12" db="EMBL/GenBank/DDBJ databases">
        <title>Chromosome-level genome of Tegillarca granosa.</title>
        <authorList>
            <person name="Kim J."/>
        </authorList>
    </citation>
    <scope>NUCLEOTIDE SEQUENCE [LARGE SCALE GENOMIC DNA]</scope>
    <source>
        <strain evidence="2">Teg-2019</strain>
        <tissue evidence="2">Adductor muscle</tissue>
    </source>
</reference>
<gene>
    <name evidence="2" type="ORF">KUTeg_012364</name>
</gene>
<protein>
    <submittedName>
        <fullName evidence="2">Uncharacterized protein</fullName>
    </submittedName>
</protein>
<feature type="transmembrane region" description="Helical" evidence="1">
    <location>
        <begin position="40"/>
        <end position="62"/>
    </location>
</feature>
<dbReference type="Proteomes" id="UP001217089">
    <property type="component" value="Unassembled WGS sequence"/>
</dbReference>